<dbReference type="OrthoDB" id="6237997at2"/>
<dbReference type="EMBL" id="PIQC01000001">
    <property type="protein sequence ID" value="RUO72994.1"/>
    <property type="molecule type" value="Genomic_DNA"/>
</dbReference>
<keyword evidence="2" id="KW-1185">Reference proteome</keyword>
<dbReference type="Pfam" id="PF13384">
    <property type="entry name" value="HTH_23"/>
    <property type="match status" value="1"/>
</dbReference>
<accession>A0A432Z518</accession>
<proteinExistence type="predicted"/>
<evidence type="ECO:0000313" key="2">
    <source>
        <dbReference type="Proteomes" id="UP000288058"/>
    </source>
</evidence>
<protein>
    <submittedName>
        <fullName evidence="1">Uncharacterized protein</fullName>
    </submittedName>
</protein>
<gene>
    <name evidence="1" type="ORF">CWI78_00700</name>
</gene>
<comment type="caution">
    <text evidence="1">The sequence shown here is derived from an EMBL/GenBank/DDBJ whole genome shotgun (WGS) entry which is preliminary data.</text>
</comment>
<dbReference type="Proteomes" id="UP000288058">
    <property type="component" value="Unassembled WGS sequence"/>
</dbReference>
<organism evidence="1 2">
    <name type="scientific">Idiomarina ramblicola</name>
    <dbReference type="NCBI Taxonomy" id="263724"/>
    <lineage>
        <taxon>Bacteria</taxon>
        <taxon>Pseudomonadati</taxon>
        <taxon>Pseudomonadota</taxon>
        <taxon>Gammaproteobacteria</taxon>
        <taxon>Alteromonadales</taxon>
        <taxon>Idiomarinaceae</taxon>
        <taxon>Idiomarina</taxon>
    </lineage>
</organism>
<name>A0A432Z518_9GAMM</name>
<evidence type="ECO:0000313" key="1">
    <source>
        <dbReference type="EMBL" id="RUO72994.1"/>
    </source>
</evidence>
<reference evidence="2" key="1">
    <citation type="journal article" date="2018" name="Front. Microbiol.">
        <title>Genome-Based Analysis Reveals the Taxonomy and Diversity of the Family Idiomarinaceae.</title>
        <authorList>
            <person name="Liu Y."/>
            <person name="Lai Q."/>
            <person name="Shao Z."/>
        </authorList>
    </citation>
    <scope>NUCLEOTIDE SEQUENCE [LARGE SCALE GENOMIC DNA]</scope>
    <source>
        <strain evidence="2">R22</strain>
    </source>
</reference>
<dbReference type="AlphaFoldDB" id="A0A432Z518"/>
<sequence length="137" mass="16349">MIEFKDFRTLFVHIYGFNYPAAADDLGISLRTVYRWFDANKAPKHVTKYLMIVARGYLPDREPYIQWYIDGDYINTPYGRFQAAELEFLNLYKWSSRRYADIARNQRERVPEIERRLQSMVDEASSLLNTLHKTRIG</sequence>